<evidence type="ECO:0000256" key="2">
    <source>
        <dbReference type="SAM" id="Phobius"/>
    </source>
</evidence>
<feature type="region of interest" description="Disordered" evidence="1">
    <location>
        <begin position="644"/>
        <end position="695"/>
    </location>
</feature>
<organism evidence="3 4">
    <name type="scientific">Amycolatopsis taiwanensis</name>
    <dbReference type="NCBI Taxonomy" id="342230"/>
    <lineage>
        <taxon>Bacteria</taxon>
        <taxon>Bacillati</taxon>
        <taxon>Actinomycetota</taxon>
        <taxon>Actinomycetes</taxon>
        <taxon>Pseudonocardiales</taxon>
        <taxon>Pseudonocardiaceae</taxon>
        <taxon>Amycolatopsis</taxon>
    </lineage>
</organism>
<keyword evidence="2" id="KW-0812">Transmembrane</keyword>
<feature type="region of interest" description="Disordered" evidence="1">
    <location>
        <begin position="529"/>
        <end position="559"/>
    </location>
</feature>
<sequence length="724" mass="77128">MSTVLTLATVLAVAAGWHALGKRLRPAMRTSDKVAPGLRSRRPDDRVPGDKWGDRRGDRVSAARSRPGRRPHGRKRPSRLPALIAAALLFGLQAVAFAPSASAAACGEAPNPERPGAGMVGALDPAQGQGEAGSAYIDYGYAGMVWDTYQTDCGPLSGIASPNSTIDTWAGNQLFNVAKNIVGATNSLHYTVMEGGLLNPIYNAVKSGAEKVYNNIYAQLFGLAALLLAIIMFRNIWRGDLSSVSKRGIYALAAMWLAASSLAMLRYFDPIDNAIVQTTTNIQAGFVDSTDRVVRHVLPTDLHTHVVYDNWLRGEFGSPDASQAQQFGRPLLDAQAFTWPQLRNGDDANQSVVDGKKAAYKNISTQLGPVSGYFTGEDGSRTGAGFLALAQSLVYALFQLLAKASVLLAQVLIRLFALTAPLIGLVALVHNDILRRVAKVIGGVGFNLLVLSVLAGVHALLLQAIFAAGSSLTILTQMVLAGLVTVLLFLVGRPVRRLWQMVEMSVGMVGTSIPAPSGGLFSRFRRKPGPTPQDEFWQNVRDSEDGDGERPALSGGGRFRPEATIFASAQRLDGAGSMAARPAAAWSGAPWPGGGPALRGGPSRRALPAGGDVSGALSGYSPMDGQPDAYVYSAPPGSTRRADAMWVPPQPQSRRVDTSPVFDRGWDEPDPVVVPSRISSSGARAQAAPQPRRVEQEVVAGRPVFVLYRPSRGIELRDTDDLMR</sequence>
<evidence type="ECO:0000313" key="3">
    <source>
        <dbReference type="EMBL" id="GLY68222.1"/>
    </source>
</evidence>
<keyword evidence="2" id="KW-0472">Membrane</keyword>
<evidence type="ECO:0000256" key="1">
    <source>
        <dbReference type="SAM" id="MobiDB-lite"/>
    </source>
</evidence>
<proteinExistence type="predicted"/>
<feature type="transmembrane region" description="Helical" evidence="2">
    <location>
        <begin position="472"/>
        <end position="491"/>
    </location>
</feature>
<feature type="compositionally biased region" description="Basic and acidic residues" evidence="1">
    <location>
        <begin position="41"/>
        <end position="61"/>
    </location>
</feature>
<feature type="transmembrane region" description="Helical" evidence="2">
    <location>
        <begin position="383"/>
        <end position="401"/>
    </location>
</feature>
<feature type="region of interest" description="Disordered" evidence="1">
    <location>
        <begin position="28"/>
        <end position="77"/>
    </location>
</feature>
<name>A0A9W6R5Z3_9PSEU</name>
<accession>A0A9W6R5Z3</accession>
<feature type="transmembrane region" description="Helical" evidence="2">
    <location>
        <begin position="407"/>
        <end position="428"/>
    </location>
</feature>
<feature type="transmembrane region" description="Helical" evidence="2">
    <location>
        <begin position="216"/>
        <end position="237"/>
    </location>
</feature>
<protein>
    <recommendedName>
        <fullName evidence="5">Magnesium transporter</fullName>
    </recommendedName>
</protein>
<evidence type="ECO:0000313" key="4">
    <source>
        <dbReference type="Proteomes" id="UP001165136"/>
    </source>
</evidence>
<keyword evidence="4" id="KW-1185">Reference proteome</keyword>
<dbReference type="Proteomes" id="UP001165136">
    <property type="component" value="Unassembled WGS sequence"/>
</dbReference>
<evidence type="ECO:0008006" key="5">
    <source>
        <dbReference type="Google" id="ProtNLM"/>
    </source>
</evidence>
<dbReference type="RefSeq" id="WP_285488282.1">
    <property type="nucleotide sequence ID" value="NZ_BSTI01000011.1"/>
</dbReference>
<keyword evidence="2" id="KW-1133">Transmembrane helix</keyword>
<feature type="transmembrane region" description="Helical" evidence="2">
    <location>
        <begin position="440"/>
        <end position="466"/>
    </location>
</feature>
<comment type="caution">
    <text evidence="3">The sequence shown here is derived from an EMBL/GenBank/DDBJ whole genome shotgun (WGS) entry which is preliminary data.</text>
</comment>
<feature type="transmembrane region" description="Helical" evidence="2">
    <location>
        <begin position="249"/>
        <end position="268"/>
    </location>
</feature>
<gene>
    <name evidence="3" type="ORF">Atai01_48410</name>
</gene>
<reference evidence="3" key="1">
    <citation type="submission" date="2023-03" db="EMBL/GenBank/DDBJ databases">
        <title>Amycolatopsis taiwanensis NBRC 103393.</title>
        <authorList>
            <person name="Ichikawa N."/>
            <person name="Sato H."/>
            <person name="Tonouchi N."/>
        </authorList>
    </citation>
    <scope>NUCLEOTIDE SEQUENCE</scope>
    <source>
        <strain evidence="3">NBRC 103393</strain>
    </source>
</reference>
<dbReference type="AlphaFoldDB" id="A0A9W6R5Z3"/>
<dbReference type="EMBL" id="BSTI01000011">
    <property type="protein sequence ID" value="GLY68222.1"/>
    <property type="molecule type" value="Genomic_DNA"/>
</dbReference>
<feature type="compositionally biased region" description="Basic residues" evidence="1">
    <location>
        <begin position="66"/>
        <end position="77"/>
    </location>
</feature>